<evidence type="ECO:0000256" key="3">
    <source>
        <dbReference type="ARBA" id="ARBA00004496"/>
    </source>
</evidence>
<organism evidence="13 14">
    <name type="scientific">Hypothenemus hampei</name>
    <name type="common">Coffee berry borer</name>
    <dbReference type="NCBI Taxonomy" id="57062"/>
    <lineage>
        <taxon>Eukaryota</taxon>
        <taxon>Metazoa</taxon>
        <taxon>Ecdysozoa</taxon>
        <taxon>Arthropoda</taxon>
        <taxon>Hexapoda</taxon>
        <taxon>Insecta</taxon>
        <taxon>Pterygota</taxon>
        <taxon>Neoptera</taxon>
        <taxon>Endopterygota</taxon>
        <taxon>Coleoptera</taxon>
        <taxon>Polyphaga</taxon>
        <taxon>Cucujiformia</taxon>
        <taxon>Curculionidae</taxon>
        <taxon>Scolytinae</taxon>
        <taxon>Hypothenemus</taxon>
    </lineage>
</organism>
<evidence type="ECO:0000256" key="11">
    <source>
        <dbReference type="ARBA" id="ARBA00023242"/>
    </source>
</evidence>
<evidence type="ECO:0000259" key="12">
    <source>
        <dbReference type="SMART" id="SM01284"/>
    </source>
</evidence>
<dbReference type="GO" id="GO:0005634">
    <property type="term" value="C:nucleus"/>
    <property type="evidence" value="ECO:0007669"/>
    <property type="project" value="UniProtKB-SubCell"/>
</dbReference>
<evidence type="ECO:0000256" key="7">
    <source>
        <dbReference type="ARBA" id="ARBA00022588"/>
    </source>
</evidence>
<dbReference type="Pfam" id="PF06239">
    <property type="entry name" value="ECSIT_N"/>
    <property type="match status" value="1"/>
</dbReference>
<dbReference type="PANTHER" id="PTHR13113:SF1">
    <property type="entry name" value="EVOLUTIONARILY CONSERVED SIGNALING INTERMEDIATE IN TOLL PATHWAY, MITOCHONDRIAL"/>
    <property type="match status" value="1"/>
</dbReference>
<evidence type="ECO:0000256" key="10">
    <source>
        <dbReference type="ARBA" id="ARBA00023128"/>
    </source>
</evidence>
<dbReference type="InterPro" id="IPR029342">
    <property type="entry name" value="ECIST_C"/>
</dbReference>
<evidence type="ECO:0000313" key="13">
    <source>
        <dbReference type="EMBL" id="KAL1494079.1"/>
    </source>
</evidence>
<evidence type="ECO:0000256" key="6">
    <source>
        <dbReference type="ARBA" id="ARBA00022490"/>
    </source>
</evidence>
<proteinExistence type="inferred from homology"/>
<evidence type="ECO:0000256" key="9">
    <source>
        <dbReference type="ARBA" id="ARBA00022946"/>
    </source>
</evidence>
<feature type="domain" description="ECSIT C-terminal" evidence="12">
    <location>
        <begin position="240"/>
        <end position="363"/>
    </location>
</feature>
<dbReference type="GO" id="GO:0045087">
    <property type="term" value="P:innate immune response"/>
    <property type="evidence" value="ECO:0007669"/>
    <property type="project" value="UniProtKB-KW"/>
</dbReference>
<keyword evidence="9" id="KW-0809">Transit peptide</keyword>
<evidence type="ECO:0000256" key="8">
    <source>
        <dbReference type="ARBA" id="ARBA00022859"/>
    </source>
</evidence>
<evidence type="ECO:0000256" key="4">
    <source>
        <dbReference type="ARBA" id="ARBA00007674"/>
    </source>
</evidence>
<gene>
    <name evidence="13" type="ORF">ABEB36_009733</name>
</gene>
<keyword evidence="10" id="KW-0496">Mitochondrion</keyword>
<dbReference type="AlphaFoldDB" id="A0ABD1EHB9"/>
<comment type="subcellular location">
    <subcellularLocation>
        <location evidence="3">Cytoplasm</location>
    </subcellularLocation>
    <subcellularLocation>
        <location evidence="2">Mitochondrion</location>
    </subcellularLocation>
    <subcellularLocation>
        <location evidence="1">Nucleus</location>
    </subcellularLocation>
</comment>
<evidence type="ECO:0000313" key="14">
    <source>
        <dbReference type="Proteomes" id="UP001566132"/>
    </source>
</evidence>
<keyword evidence="14" id="KW-1185">Reference proteome</keyword>
<dbReference type="InterPro" id="IPR046448">
    <property type="entry name" value="ECSIT_N"/>
</dbReference>
<keyword evidence="8" id="KW-0391">Immunity</keyword>
<evidence type="ECO:0000256" key="2">
    <source>
        <dbReference type="ARBA" id="ARBA00004173"/>
    </source>
</evidence>
<dbReference type="PANTHER" id="PTHR13113">
    <property type="entry name" value="ECSIT EVOLUTIONARILY CONSERVED SIGNALING INTERMEDIATE IN TOLL PATHWAYS"/>
    <property type="match status" value="1"/>
</dbReference>
<keyword evidence="6" id="KW-0963">Cytoplasm</keyword>
<evidence type="ECO:0000256" key="1">
    <source>
        <dbReference type="ARBA" id="ARBA00004123"/>
    </source>
</evidence>
<comment type="caution">
    <text evidence="13">The sequence shown here is derived from an EMBL/GenBank/DDBJ whole genome shotgun (WGS) entry which is preliminary data.</text>
</comment>
<reference evidence="13 14" key="1">
    <citation type="submission" date="2024-05" db="EMBL/GenBank/DDBJ databases">
        <title>Genetic variation in Jamaican populations of the coffee berry borer (Hypothenemus hampei).</title>
        <authorList>
            <person name="Errbii M."/>
            <person name="Myrie A."/>
        </authorList>
    </citation>
    <scope>NUCLEOTIDE SEQUENCE [LARGE SCALE GENOMIC DNA]</scope>
    <source>
        <strain evidence="13">JA-Hopewell-2020-01-JO</strain>
        <tissue evidence="13">Whole body</tissue>
    </source>
</reference>
<comment type="similarity">
    <text evidence="4">Belongs to the ECSIT family.</text>
</comment>
<protein>
    <recommendedName>
        <fullName evidence="5">Evolutionarily conserved signaling intermediate in Toll pathway, mitochondrial</fullName>
    </recommendedName>
</protein>
<keyword evidence="11" id="KW-0539">Nucleus</keyword>
<dbReference type="Proteomes" id="UP001566132">
    <property type="component" value="Unassembled WGS sequence"/>
</dbReference>
<keyword evidence="7" id="KW-0399">Innate immunity</keyword>
<name>A0ABD1EHB9_HYPHA</name>
<accession>A0ABD1EHB9</accession>
<dbReference type="Pfam" id="PF14784">
    <property type="entry name" value="ECSIT_C"/>
    <property type="match status" value="1"/>
</dbReference>
<dbReference type="GO" id="GO:0005739">
    <property type="term" value="C:mitochondrion"/>
    <property type="evidence" value="ECO:0007669"/>
    <property type="project" value="UniProtKB-SubCell"/>
</dbReference>
<dbReference type="InterPro" id="IPR010418">
    <property type="entry name" value="ECSIT"/>
</dbReference>
<dbReference type="SMART" id="SM01284">
    <property type="entry name" value="ECSIT_Cterm"/>
    <property type="match status" value="1"/>
</dbReference>
<evidence type="ECO:0000256" key="5">
    <source>
        <dbReference type="ARBA" id="ARBA00019998"/>
    </source>
</evidence>
<sequence length="387" mass="44606">MSMKHLFRISGILLKNNSILTYNPISSQRPLHLALVKFKQKEEKAVVIRDPFDDVKDKTKQSYLQMINIFINRDNVYRKGHVEFIYSALKHMHEFGVQRDLEVYKALIDVLPKGKFLPTSIIQAEFMHYPKQQQCIIDLLSQMEENSVLPDLDMEDQLVAIFGRRGFPVRRYWRMMYWMPKWKYASPFPLPDPMPTDTYELAKLAIERISNVDPTNQVTIYHTADIKDSVDDTWIISAQSATQKKLLSESDLKEPVFIEGPFTVFLRGNYINYFMLRGKPKPQDDSFEDPDKVENISVNFFSSKPPVKSIVKVPSVYEQEDGVIYSLCATGTSSKDSLLSWIRHLELDGNPTLGTLPVVFTLKSQIKEITVENKSAGGEEHKKIDDS</sequence>
<dbReference type="EMBL" id="JBDJPC010000007">
    <property type="protein sequence ID" value="KAL1494079.1"/>
    <property type="molecule type" value="Genomic_DNA"/>
</dbReference>